<dbReference type="InterPro" id="IPR011257">
    <property type="entry name" value="DNA_glycosylase"/>
</dbReference>
<dbReference type="InterPro" id="IPR010316">
    <property type="entry name" value="AlkA_N"/>
</dbReference>
<evidence type="ECO:0000256" key="4">
    <source>
        <dbReference type="ARBA" id="ARBA00022603"/>
    </source>
</evidence>
<evidence type="ECO:0000256" key="13">
    <source>
        <dbReference type="ARBA" id="ARBA00023204"/>
    </source>
</evidence>
<sequence>MDQTTDRHNRHLGDVGETPDGAAPRLDPVACYRALTARDARFDGRFFVGVTSTGIYCRPTCPAPSAKFANCRFFRSAAAAREAGFRPCLRCRPETAPEIGTPETGAWAGTSNTVRRGLALIAEGALDDERHSIAHLASRLGLGERQLRRLFQEHLGASPIAVAQTRRIHLAKQLIHETRLPMAEIALAAGFGSVRRFNETFQALYQRPPSSLRRKNQMALSAGSVAVSGVVVRLPYRPPYDWPFMLSYLAARAIPGIEVVSGERYLRTVEIDGEVGSIEVAHDPASCCLGATLRFPCVKALPTLIARIKRVFDLGADLGLIGQHLAQDAILAPLIAKRPGLRAPGGWDGFELAIRAVLGQQVTVTAGRQLAARLSAICGSEIPASAQHDGALTRVFPSAAQVAGADLSSLGMPGARKRTLITLAEAALRDPDLFRAAADIDATIDRLRAIKGIGDWTAHYIALRVVREPDAFPASDIGILRGATPPGGVRPTPQALLKMAQAWRPWRAYAAQHLWAEDEARIMETSHG</sequence>
<dbReference type="EMBL" id="JAXCLX010000003">
    <property type="protein sequence ID" value="MDY0873936.1"/>
    <property type="molecule type" value="Genomic_DNA"/>
</dbReference>
<dbReference type="SUPFAM" id="SSF57884">
    <property type="entry name" value="Ada DNA repair protein, N-terminal domain (N-Ada 10)"/>
    <property type="match status" value="1"/>
</dbReference>
<dbReference type="Gene3D" id="3.30.310.20">
    <property type="entry name" value="DNA-3-methyladenine glycosylase AlkA, N-terminal domain"/>
    <property type="match status" value="1"/>
</dbReference>
<evidence type="ECO:0000256" key="12">
    <source>
        <dbReference type="ARBA" id="ARBA00023163"/>
    </source>
</evidence>
<dbReference type="SUPFAM" id="SSF46689">
    <property type="entry name" value="Homeodomain-like"/>
    <property type="match status" value="1"/>
</dbReference>
<dbReference type="SMART" id="SM00478">
    <property type="entry name" value="ENDO3c"/>
    <property type="match status" value="1"/>
</dbReference>
<keyword evidence="9" id="KW-0805">Transcription regulation</keyword>
<dbReference type="Gene3D" id="3.40.10.10">
    <property type="entry name" value="DNA Methylphosphotriester Repair Domain"/>
    <property type="match status" value="1"/>
</dbReference>
<comment type="caution">
    <text evidence="16">The sequence shown here is derived from an EMBL/GenBank/DDBJ whole genome shotgun (WGS) entry which is preliminary data.</text>
</comment>
<evidence type="ECO:0000313" key="17">
    <source>
        <dbReference type="Proteomes" id="UP001271769"/>
    </source>
</evidence>
<dbReference type="InterPro" id="IPR009057">
    <property type="entry name" value="Homeodomain-like_sf"/>
</dbReference>
<feature type="region of interest" description="Disordered" evidence="14">
    <location>
        <begin position="1"/>
        <end position="21"/>
    </location>
</feature>
<protein>
    <recommendedName>
        <fullName evidence="3">DNA-3-methyladenine glycosylase II</fullName>
        <ecNumber evidence="3">3.2.2.21</ecNumber>
    </recommendedName>
</protein>
<evidence type="ECO:0000256" key="8">
    <source>
        <dbReference type="ARBA" id="ARBA00022833"/>
    </source>
</evidence>
<evidence type="ECO:0000256" key="2">
    <source>
        <dbReference type="ARBA" id="ARBA00001947"/>
    </source>
</evidence>
<feature type="domain" description="HTH araC/xylS-type" evidence="15">
    <location>
        <begin position="115"/>
        <end position="215"/>
    </location>
</feature>
<dbReference type="PROSITE" id="PS01124">
    <property type="entry name" value="HTH_ARAC_FAMILY_2"/>
    <property type="match status" value="1"/>
</dbReference>
<dbReference type="Gene3D" id="1.10.1670.10">
    <property type="entry name" value="Helix-hairpin-Helix base-excision DNA repair enzymes (C-terminal)"/>
    <property type="match status" value="1"/>
</dbReference>
<keyword evidence="7" id="KW-0227">DNA damage</keyword>
<dbReference type="EC" id="3.2.2.21" evidence="3"/>
<dbReference type="Pfam" id="PF12833">
    <property type="entry name" value="HTH_18"/>
    <property type="match status" value="1"/>
</dbReference>
<dbReference type="Gene3D" id="1.10.10.60">
    <property type="entry name" value="Homeodomain-like"/>
    <property type="match status" value="1"/>
</dbReference>
<evidence type="ECO:0000256" key="14">
    <source>
        <dbReference type="SAM" id="MobiDB-lite"/>
    </source>
</evidence>
<keyword evidence="4" id="KW-0489">Methyltransferase</keyword>
<reference evidence="16 17" key="1">
    <citation type="journal article" date="2013" name="Antonie Van Leeuwenhoek">
        <title>Dongia rigui sp. nov., isolated from freshwater of a large wetland in Korea.</title>
        <authorList>
            <person name="Baik K.S."/>
            <person name="Hwang Y.M."/>
            <person name="Choi J.S."/>
            <person name="Kwon J."/>
            <person name="Seong C.N."/>
        </authorList>
    </citation>
    <scope>NUCLEOTIDE SEQUENCE [LARGE SCALE GENOMIC DNA]</scope>
    <source>
        <strain evidence="16 17">04SU4-P</strain>
    </source>
</reference>
<keyword evidence="17" id="KW-1185">Reference proteome</keyword>
<comment type="catalytic activity">
    <reaction evidence="1">
        <text>Hydrolysis of alkylated DNA, releasing 3-methyladenine, 3-methylguanine, 7-methylguanine and 7-methyladenine.</text>
        <dbReference type="EC" id="3.2.2.21"/>
    </reaction>
</comment>
<evidence type="ECO:0000256" key="9">
    <source>
        <dbReference type="ARBA" id="ARBA00023015"/>
    </source>
</evidence>
<dbReference type="SUPFAM" id="SSF48150">
    <property type="entry name" value="DNA-glycosylase"/>
    <property type="match status" value="1"/>
</dbReference>
<evidence type="ECO:0000256" key="6">
    <source>
        <dbReference type="ARBA" id="ARBA00022723"/>
    </source>
</evidence>
<dbReference type="InterPro" id="IPR003265">
    <property type="entry name" value="HhH-GPD_domain"/>
</dbReference>
<dbReference type="InterPro" id="IPR018060">
    <property type="entry name" value="HTH_AraC"/>
</dbReference>
<feature type="compositionally biased region" description="Basic and acidic residues" evidence="14">
    <location>
        <begin position="1"/>
        <end position="14"/>
    </location>
</feature>
<dbReference type="Gene3D" id="1.10.340.30">
    <property type="entry name" value="Hypothetical protein, domain 2"/>
    <property type="match status" value="1"/>
</dbReference>
<keyword evidence="10" id="KW-0238">DNA-binding</keyword>
<keyword evidence="12" id="KW-0804">Transcription</keyword>
<dbReference type="InterPro" id="IPR035451">
    <property type="entry name" value="Ada-like_dom_sf"/>
</dbReference>
<keyword evidence="6" id="KW-0479">Metal-binding</keyword>
<evidence type="ECO:0000256" key="10">
    <source>
        <dbReference type="ARBA" id="ARBA00023125"/>
    </source>
</evidence>
<keyword evidence="11" id="KW-0010">Activator</keyword>
<proteinExistence type="predicted"/>
<dbReference type="Pfam" id="PF02805">
    <property type="entry name" value="Ada_Zn_binding"/>
    <property type="match status" value="1"/>
</dbReference>
<evidence type="ECO:0000256" key="11">
    <source>
        <dbReference type="ARBA" id="ARBA00023159"/>
    </source>
</evidence>
<dbReference type="PROSITE" id="PS00041">
    <property type="entry name" value="HTH_ARAC_FAMILY_1"/>
    <property type="match status" value="1"/>
</dbReference>
<dbReference type="InterPro" id="IPR051912">
    <property type="entry name" value="Alkylbase_DNA_Glycosylase/TA"/>
</dbReference>
<dbReference type="PANTHER" id="PTHR43003">
    <property type="entry name" value="DNA-3-METHYLADENINE GLYCOSYLASE"/>
    <property type="match status" value="1"/>
</dbReference>
<dbReference type="InterPro" id="IPR018062">
    <property type="entry name" value="HTH_AraC-typ_CS"/>
</dbReference>
<comment type="cofactor">
    <cofactor evidence="2">
        <name>Zn(2+)</name>
        <dbReference type="ChEBI" id="CHEBI:29105"/>
    </cofactor>
</comment>
<gene>
    <name evidence="16" type="ORF">SMD31_18490</name>
</gene>
<dbReference type="SMART" id="SM00342">
    <property type="entry name" value="HTH_ARAC"/>
    <property type="match status" value="1"/>
</dbReference>
<accession>A0ABU5E338</accession>
<dbReference type="InterPro" id="IPR037046">
    <property type="entry name" value="AlkA_N_sf"/>
</dbReference>
<dbReference type="InterPro" id="IPR004026">
    <property type="entry name" value="Ada_DNA_repair_Zn-bd"/>
</dbReference>
<evidence type="ECO:0000313" key="16">
    <source>
        <dbReference type="EMBL" id="MDY0873936.1"/>
    </source>
</evidence>
<dbReference type="SMART" id="SM01009">
    <property type="entry name" value="AlkA_N"/>
    <property type="match status" value="1"/>
</dbReference>
<name>A0ABU5E338_9PROT</name>
<keyword evidence="13" id="KW-0234">DNA repair</keyword>
<dbReference type="RefSeq" id="WP_320502406.1">
    <property type="nucleotide sequence ID" value="NZ_JAXCLX010000003.1"/>
</dbReference>
<evidence type="ECO:0000256" key="3">
    <source>
        <dbReference type="ARBA" id="ARBA00012000"/>
    </source>
</evidence>
<evidence type="ECO:0000256" key="7">
    <source>
        <dbReference type="ARBA" id="ARBA00022763"/>
    </source>
</evidence>
<organism evidence="16 17">
    <name type="scientific">Dongia rigui</name>
    <dbReference type="NCBI Taxonomy" id="940149"/>
    <lineage>
        <taxon>Bacteria</taxon>
        <taxon>Pseudomonadati</taxon>
        <taxon>Pseudomonadota</taxon>
        <taxon>Alphaproteobacteria</taxon>
        <taxon>Rhodospirillales</taxon>
        <taxon>Dongiaceae</taxon>
        <taxon>Dongia</taxon>
    </lineage>
</organism>
<keyword evidence="5" id="KW-0808">Transferase</keyword>
<evidence type="ECO:0000256" key="5">
    <source>
        <dbReference type="ARBA" id="ARBA00022679"/>
    </source>
</evidence>
<evidence type="ECO:0000259" key="15">
    <source>
        <dbReference type="PROSITE" id="PS01124"/>
    </source>
</evidence>
<dbReference type="Proteomes" id="UP001271769">
    <property type="component" value="Unassembled WGS sequence"/>
</dbReference>
<evidence type="ECO:0000256" key="1">
    <source>
        <dbReference type="ARBA" id="ARBA00000086"/>
    </source>
</evidence>
<dbReference type="InterPro" id="IPR023170">
    <property type="entry name" value="HhH_base_excis_C"/>
</dbReference>
<dbReference type="SUPFAM" id="SSF55945">
    <property type="entry name" value="TATA-box binding protein-like"/>
    <property type="match status" value="1"/>
</dbReference>
<dbReference type="CDD" id="cd00056">
    <property type="entry name" value="ENDO3c"/>
    <property type="match status" value="1"/>
</dbReference>
<dbReference type="PANTHER" id="PTHR43003:SF13">
    <property type="entry name" value="DNA-3-METHYLADENINE GLYCOSYLASE 2"/>
    <property type="match status" value="1"/>
</dbReference>
<keyword evidence="8" id="KW-0862">Zinc</keyword>
<dbReference type="Pfam" id="PF06029">
    <property type="entry name" value="AlkA_N"/>
    <property type="match status" value="1"/>
</dbReference>